<organism evidence="4 5">
    <name type="scientific">Rhodofomes roseus</name>
    <dbReference type="NCBI Taxonomy" id="34475"/>
    <lineage>
        <taxon>Eukaryota</taxon>
        <taxon>Fungi</taxon>
        <taxon>Dikarya</taxon>
        <taxon>Basidiomycota</taxon>
        <taxon>Agaricomycotina</taxon>
        <taxon>Agaricomycetes</taxon>
        <taxon>Polyporales</taxon>
        <taxon>Rhodofomes</taxon>
    </lineage>
</organism>
<protein>
    <recommendedName>
        <fullName evidence="3">DUF7918 domain-containing protein</fullName>
    </recommendedName>
</protein>
<feature type="coiled-coil region" evidence="1">
    <location>
        <begin position="298"/>
        <end position="325"/>
    </location>
</feature>
<dbReference type="EMBL" id="JADCUA010000019">
    <property type="protein sequence ID" value="KAH9833239.1"/>
    <property type="molecule type" value="Genomic_DNA"/>
</dbReference>
<dbReference type="PANTHER" id="PTHR36223:SF1">
    <property type="entry name" value="TRANSCRIPTION ELONGATION FACTOR EAF N-TERMINAL DOMAIN-CONTAINING PROTEIN"/>
    <property type="match status" value="1"/>
</dbReference>
<feature type="compositionally biased region" description="Basic and acidic residues" evidence="2">
    <location>
        <begin position="277"/>
        <end position="290"/>
    </location>
</feature>
<feature type="region of interest" description="Disordered" evidence="2">
    <location>
        <begin position="245"/>
        <end position="290"/>
    </location>
</feature>
<comment type="caution">
    <text evidence="4">The sequence shown here is derived from an EMBL/GenBank/DDBJ whole genome shotgun (WGS) entry which is preliminary data.</text>
</comment>
<dbReference type="GeneID" id="72005280"/>
<proteinExistence type="predicted"/>
<evidence type="ECO:0000313" key="4">
    <source>
        <dbReference type="EMBL" id="KAH9833239.1"/>
    </source>
</evidence>
<keyword evidence="1" id="KW-0175">Coiled coil</keyword>
<dbReference type="Proteomes" id="UP000814176">
    <property type="component" value="Unassembled WGS sequence"/>
</dbReference>
<gene>
    <name evidence="4" type="ORF">C8Q71DRAFT_774740</name>
</gene>
<dbReference type="PANTHER" id="PTHR36223">
    <property type="entry name" value="BETA-LACTAMASE-TYPE TRANSPEPTIDASE FOLD DOMAIN CONTAINING PROTEIN"/>
    <property type="match status" value="1"/>
</dbReference>
<evidence type="ECO:0000256" key="2">
    <source>
        <dbReference type="SAM" id="MobiDB-lite"/>
    </source>
</evidence>
<evidence type="ECO:0000313" key="5">
    <source>
        <dbReference type="Proteomes" id="UP000814176"/>
    </source>
</evidence>
<sequence>MRHRDCEVHITCDGRTLDEYNVEVEGNVVECYVASEAGKTFKIKCSNHSLEHVSVLTAVDGQQFPRPEAMSGGRLNRTLRCEDGRVDGTRTLLFAEIPITDDENAPREIPDGKRPGTIEVKITRSRLKRKTSWAPSRKTKAQPENIETLHETTKKSGMHCVSFGKTILCRKPTNTKYVTRIDRWSAPYVTFKFHYRPHAILKARGIIEMIELNGLDGTAPGDGVFAVQEDPLTPAALPGVVDVSLRPKRRDGSQAQADMPRKRLRRDSNPQAAEPPTEDRLSTTDAEDAKPLVVKGEVDDGVEDVDALEAQIRALRQRVDRANTMKAHGGQSRVVKREVSPIRLGGFNGGVIDLTDD</sequence>
<keyword evidence="5" id="KW-1185">Reference proteome</keyword>
<name>A0ABQ8K866_9APHY</name>
<evidence type="ECO:0000256" key="1">
    <source>
        <dbReference type="SAM" id="Coils"/>
    </source>
</evidence>
<accession>A0ABQ8K866</accession>
<reference evidence="4 5" key="1">
    <citation type="journal article" date="2021" name="Environ. Microbiol.">
        <title>Gene family expansions and transcriptome signatures uncover fungal adaptations to wood decay.</title>
        <authorList>
            <person name="Hage H."/>
            <person name="Miyauchi S."/>
            <person name="Viragh M."/>
            <person name="Drula E."/>
            <person name="Min B."/>
            <person name="Chaduli D."/>
            <person name="Navarro D."/>
            <person name="Favel A."/>
            <person name="Norest M."/>
            <person name="Lesage-Meessen L."/>
            <person name="Balint B."/>
            <person name="Merenyi Z."/>
            <person name="de Eugenio L."/>
            <person name="Morin E."/>
            <person name="Martinez A.T."/>
            <person name="Baldrian P."/>
            <person name="Stursova M."/>
            <person name="Martinez M.J."/>
            <person name="Novotny C."/>
            <person name="Magnuson J.K."/>
            <person name="Spatafora J.W."/>
            <person name="Maurice S."/>
            <person name="Pangilinan J."/>
            <person name="Andreopoulos W."/>
            <person name="LaButti K."/>
            <person name="Hundley H."/>
            <person name="Na H."/>
            <person name="Kuo A."/>
            <person name="Barry K."/>
            <person name="Lipzen A."/>
            <person name="Henrissat B."/>
            <person name="Riley R."/>
            <person name="Ahrendt S."/>
            <person name="Nagy L.G."/>
            <person name="Grigoriev I.V."/>
            <person name="Martin F."/>
            <person name="Rosso M.N."/>
        </authorList>
    </citation>
    <scope>NUCLEOTIDE SEQUENCE [LARGE SCALE GENOMIC DNA]</scope>
    <source>
        <strain evidence="4 5">CIRM-BRFM 1785</strain>
    </source>
</reference>
<feature type="domain" description="DUF7918" evidence="3">
    <location>
        <begin position="6"/>
        <end position="208"/>
    </location>
</feature>
<dbReference type="RefSeq" id="XP_047776005.1">
    <property type="nucleotide sequence ID" value="XM_047924548.1"/>
</dbReference>
<dbReference type="InterPro" id="IPR057678">
    <property type="entry name" value="DUF7918"/>
</dbReference>
<evidence type="ECO:0000259" key="3">
    <source>
        <dbReference type="Pfam" id="PF25534"/>
    </source>
</evidence>
<dbReference type="Pfam" id="PF25534">
    <property type="entry name" value="DUF7918"/>
    <property type="match status" value="1"/>
</dbReference>